<sequence>MEHRKYEIRILPDGREIKVYTDVLERLKERKSKEWSSLMKSLNRN</sequence>
<dbReference type="RefSeq" id="WP_154219151.1">
    <property type="nucleotide sequence ID" value="NZ_BA000058.1"/>
</dbReference>
<dbReference type="EMBL" id="BA000058">
    <property type="protein sequence ID" value="BAO04967.1"/>
    <property type="molecule type" value="Genomic_DNA"/>
</dbReference>
<reference evidence="1" key="1">
    <citation type="submission" date="2013-10" db="EMBL/GenBank/DDBJ databases">
        <title>Draft genome sequence of Clostridium botulinum type B strain Osaka05.</title>
        <authorList>
            <person name="Sakaguchi Y."/>
            <person name="Hosomi K."/>
            <person name="Uchiyama J."/>
            <person name="Ogura Y."/>
            <person name="Sakaguchi M."/>
            <person name="Kohda T."/>
            <person name="Mukamoto M."/>
            <person name="Misawa N."/>
            <person name="Matsuzaki S."/>
            <person name="Hayashi T."/>
            <person name="Kozaki S."/>
        </authorList>
    </citation>
    <scope>NUCLEOTIDE SEQUENCE</scope>
    <source>
        <strain evidence="1">Osaka05</strain>
    </source>
</reference>
<protein>
    <submittedName>
        <fullName evidence="1">Uncharacterized protein</fullName>
    </submittedName>
</protein>
<dbReference type="HOGENOM" id="CLU_3197981_0_0_9"/>
<organism evidence="1">
    <name type="scientific">Clostridium botulinum B str. Osaka05</name>
    <dbReference type="NCBI Taxonomy" id="1407017"/>
    <lineage>
        <taxon>Bacteria</taxon>
        <taxon>Bacillati</taxon>
        <taxon>Bacillota</taxon>
        <taxon>Clostridia</taxon>
        <taxon>Eubacteriales</taxon>
        <taxon>Clostridiaceae</taxon>
        <taxon>Clostridium</taxon>
    </lineage>
</organism>
<accession>A0A060N523</accession>
<dbReference type="AlphaFoldDB" id="A0A060N523"/>
<gene>
    <name evidence="1" type="ORF">CBO05P1_248</name>
</gene>
<dbReference type="Proteomes" id="UP000054164">
    <property type="component" value="Unassembled WGS sequence"/>
</dbReference>
<proteinExistence type="predicted"/>
<evidence type="ECO:0000313" key="1">
    <source>
        <dbReference type="EMBL" id="BAO04967.1"/>
    </source>
</evidence>
<name>A0A060N523_CLOBO</name>